<dbReference type="GO" id="GO:0005829">
    <property type="term" value="C:cytosol"/>
    <property type="evidence" value="ECO:0007669"/>
    <property type="project" value="TreeGrafter"/>
</dbReference>
<gene>
    <name evidence="9" type="ORF">COLSTE_01779</name>
</gene>
<evidence type="ECO:0000313" key="10">
    <source>
        <dbReference type="Proteomes" id="UP000003560"/>
    </source>
</evidence>
<keyword evidence="3" id="KW-0963">Cytoplasm</keyword>
<dbReference type="GO" id="GO:0005524">
    <property type="term" value="F:ATP binding"/>
    <property type="evidence" value="ECO:0007669"/>
    <property type="project" value="UniProtKB-KW"/>
</dbReference>
<protein>
    <recommendedName>
        <fullName evidence="6">PhoH-like protein</fullName>
    </recommendedName>
</protein>
<evidence type="ECO:0000256" key="3">
    <source>
        <dbReference type="ARBA" id="ARBA00022490"/>
    </source>
</evidence>
<evidence type="ECO:0000259" key="8">
    <source>
        <dbReference type="Pfam" id="PF02562"/>
    </source>
</evidence>
<dbReference type="Gene3D" id="3.40.50.300">
    <property type="entry name" value="P-loop containing nucleotide triphosphate hydrolases"/>
    <property type="match status" value="1"/>
</dbReference>
<evidence type="ECO:0000313" key="9">
    <source>
        <dbReference type="EMBL" id="EEA90046.1"/>
    </source>
</evidence>
<dbReference type="PANTHER" id="PTHR30473:SF1">
    <property type="entry name" value="PHOH-LIKE PROTEIN"/>
    <property type="match status" value="1"/>
</dbReference>
<dbReference type="InterPro" id="IPR003714">
    <property type="entry name" value="PhoH"/>
</dbReference>
<reference evidence="9 10" key="1">
    <citation type="submission" date="2008-10" db="EMBL/GenBank/DDBJ databases">
        <title>Draft genome sequence of Collinsella stercoris (DSM 13279).</title>
        <authorList>
            <person name="Sudarsanam P."/>
            <person name="Ley R."/>
            <person name="Guruge J."/>
            <person name="Turnbaugh P.J."/>
            <person name="Mahowald M."/>
            <person name="Liep D."/>
            <person name="Gordon J."/>
        </authorList>
    </citation>
    <scope>NUCLEOTIDE SEQUENCE [LARGE SCALE GENOMIC DNA]</scope>
    <source>
        <strain evidence="9 10">DSM 13279</strain>
    </source>
</reference>
<dbReference type="Pfam" id="PF02562">
    <property type="entry name" value="PhoH"/>
    <property type="match status" value="1"/>
</dbReference>
<evidence type="ECO:0000256" key="1">
    <source>
        <dbReference type="ARBA" id="ARBA00004496"/>
    </source>
</evidence>
<dbReference type="GeneID" id="98003464"/>
<keyword evidence="10" id="KW-1185">Reference proteome</keyword>
<dbReference type="FunFam" id="3.40.50.300:FF:000013">
    <property type="entry name" value="PhoH family ATPase"/>
    <property type="match status" value="1"/>
</dbReference>
<dbReference type="SUPFAM" id="SSF52540">
    <property type="entry name" value="P-loop containing nucleoside triphosphate hydrolases"/>
    <property type="match status" value="1"/>
</dbReference>
<evidence type="ECO:0000256" key="6">
    <source>
        <dbReference type="ARBA" id="ARBA00039970"/>
    </source>
</evidence>
<feature type="region of interest" description="Disordered" evidence="7">
    <location>
        <begin position="326"/>
        <end position="346"/>
    </location>
</feature>
<evidence type="ECO:0000256" key="2">
    <source>
        <dbReference type="ARBA" id="ARBA00010393"/>
    </source>
</evidence>
<dbReference type="Proteomes" id="UP000003560">
    <property type="component" value="Unassembled WGS sequence"/>
</dbReference>
<dbReference type="HOGENOM" id="CLU_051654_0_0_11"/>
<sequence>MTAPASDIAKVRLPIPQGVDVARITGPADALFRAAERRCEASVTLRGGAVVLSGPVGEVDLLTRLFTHVIQAAGTGISLTPDDVDRAIDGLRQEDLHATGPRDDVLLSYRGKVIRPKTPGQQRYIDAIREHTVTFCTGPAGTGKTYLAMAMAVSALQRHDVGRIVLTRPVVEAGENLGFLPGTLEEKVDPYVRPLYDALFDMMDAERAHELVERGVVEIAPLAYMRGRTLNDAFVILDEAQNTTPEQMKMFLTRLGFNSTFVITGDATQRDLPGKRGGLVDAQEILSGVDGIAFVELARADVVRHRLVGKIVEAYELFEAGREAGAHEGPARAKAGKEGRHVRAHQ</sequence>
<evidence type="ECO:0000256" key="5">
    <source>
        <dbReference type="ARBA" id="ARBA00022840"/>
    </source>
</evidence>
<dbReference type="InterPro" id="IPR051451">
    <property type="entry name" value="PhoH2-like"/>
</dbReference>
<organism evidence="9 10">
    <name type="scientific">Collinsella stercoris DSM 13279</name>
    <dbReference type="NCBI Taxonomy" id="445975"/>
    <lineage>
        <taxon>Bacteria</taxon>
        <taxon>Bacillati</taxon>
        <taxon>Actinomycetota</taxon>
        <taxon>Coriobacteriia</taxon>
        <taxon>Coriobacteriales</taxon>
        <taxon>Coriobacteriaceae</taxon>
        <taxon>Collinsella</taxon>
    </lineage>
</organism>
<dbReference type="eggNOG" id="COG1702">
    <property type="taxonomic scope" value="Bacteria"/>
</dbReference>
<dbReference type="AlphaFoldDB" id="B6GCF6"/>
<dbReference type="EMBL" id="ABXJ01000104">
    <property type="protein sequence ID" value="EEA90046.1"/>
    <property type="molecule type" value="Genomic_DNA"/>
</dbReference>
<keyword evidence="5" id="KW-0067">ATP-binding</keyword>
<comment type="subcellular location">
    <subcellularLocation>
        <location evidence="1">Cytoplasm</location>
    </subcellularLocation>
</comment>
<evidence type="ECO:0000256" key="4">
    <source>
        <dbReference type="ARBA" id="ARBA00022741"/>
    </source>
</evidence>
<name>B6GCF6_9ACTN</name>
<dbReference type="OrthoDB" id="9805148at2"/>
<dbReference type="PANTHER" id="PTHR30473">
    <property type="entry name" value="PROTEIN PHOH"/>
    <property type="match status" value="1"/>
</dbReference>
<dbReference type="InterPro" id="IPR027417">
    <property type="entry name" value="P-loop_NTPase"/>
</dbReference>
<proteinExistence type="inferred from homology"/>
<accession>B6GCF6</accession>
<comment type="similarity">
    <text evidence="2">Belongs to the PhoH family.</text>
</comment>
<dbReference type="STRING" id="445975.COLSTE_01779"/>
<feature type="domain" description="PhoH-like protein" evidence="8">
    <location>
        <begin position="114"/>
        <end position="316"/>
    </location>
</feature>
<evidence type="ECO:0000256" key="7">
    <source>
        <dbReference type="SAM" id="MobiDB-lite"/>
    </source>
</evidence>
<keyword evidence="4" id="KW-0547">Nucleotide-binding</keyword>
<dbReference type="RefSeq" id="WP_006721412.1">
    <property type="nucleotide sequence ID" value="NZ_CP085935.1"/>
</dbReference>
<reference evidence="9 10" key="2">
    <citation type="submission" date="2008-10" db="EMBL/GenBank/DDBJ databases">
        <authorList>
            <person name="Fulton L."/>
            <person name="Clifton S."/>
            <person name="Fulton B."/>
            <person name="Xu J."/>
            <person name="Minx P."/>
            <person name="Pepin K.H."/>
            <person name="Johnson M."/>
            <person name="Thiruvilangam P."/>
            <person name="Bhonagiri V."/>
            <person name="Nash W.E."/>
            <person name="Mardis E.R."/>
            <person name="Wilson R.K."/>
        </authorList>
    </citation>
    <scope>NUCLEOTIDE SEQUENCE [LARGE SCALE GENOMIC DNA]</scope>
    <source>
        <strain evidence="9 10">DSM 13279</strain>
    </source>
</reference>
<comment type="caution">
    <text evidence="9">The sequence shown here is derived from an EMBL/GenBank/DDBJ whole genome shotgun (WGS) entry which is preliminary data.</text>
</comment>